<dbReference type="STRING" id="1325130.HFN_0666"/>
<accession>T1CY19</accession>
<evidence type="ECO:0000313" key="2">
    <source>
        <dbReference type="Proteomes" id="UP000018143"/>
    </source>
</evidence>
<name>T1CY19_9HELI</name>
<dbReference type="AlphaFoldDB" id="T1CY19"/>
<proteinExistence type="predicted"/>
<comment type="caution">
    <text evidence="1">The sequence shown here is derived from an EMBL/GenBank/DDBJ whole genome shotgun (WGS) entry which is preliminary data.</text>
</comment>
<evidence type="ECO:0000313" key="1">
    <source>
        <dbReference type="EMBL" id="GAD17851.1"/>
    </source>
</evidence>
<gene>
    <name evidence="1" type="ORF">HFN_0666</name>
</gene>
<dbReference type="RefSeq" id="WP_023945987.1">
    <property type="nucleotide sequence ID" value="NZ_BASD01000001.1"/>
</dbReference>
<reference evidence="1 2" key="1">
    <citation type="journal article" date="2013" name="Genome Announc.">
        <title>Draft Genome Sequence of Helicobacter fennelliae Strain MRY12-0050, Isolated from a Bacteremia Patient.</title>
        <authorList>
            <person name="Rimbara E."/>
            <person name="Matsui M."/>
            <person name="Mori S."/>
            <person name="Suzuki S."/>
            <person name="Suzuki M."/>
            <person name="Kim H."/>
            <person name="Sekizuka T."/>
            <person name="Kuroda M."/>
            <person name="Shibayama K."/>
        </authorList>
    </citation>
    <scope>NUCLEOTIDE SEQUENCE [LARGE SCALE GENOMIC DNA]</scope>
    <source>
        <strain evidence="1 2">MRY12-0050</strain>
    </source>
</reference>
<protein>
    <submittedName>
        <fullName evidence="1">Uncharacterized protein</fullName>
    </submittedName>
</protein>
<sequence length="101" mass="12375">MENTYIETIEKLDKLDYKELSKAIFYIVKSYEFKEQYKLNEKQADEVLERTYDFFMESDLGSFVDERLLDKIDEFIDEVLREEKDLQDSNQESKTHKKRRQ</sequence>
<dbReference type="Proteomes" id="UP000018143">
    <property type="component" value="Unassembled WGS sequence"/>
</dbReference>
<organism evidence="1 2">
    <name type="scientific">Helicobacter fennelliae MRY12-0050</name>
    <dbReference type="NCBI Taxonomy" id="1325130"/>
    <lineage>
        <taxon>Bacteria</taxon>
        <taxon>Pseudomonadati</taxon>
        <taxon>Campylobacterota</taxon>
        <taxon>Epsilonproteobacteria</taxon>
        <taxon>Campylobacterales</taxon>
        <taxon>Helicobacteraceae</taxon>
        <taxon>Helicobacter</taxon>
    </lineage>
</organism>
<dbReference type="EMBL" id="BASD01000001">
    <property type="protein sequence ID" value="GAD17851.1"/>
    <property type="molecule type" value="Genomic_DNA"/>
</dbReference>
<keyword evidence="2" id="KW-1185">Reference proteome</keyword>